<feature type="region of interest" description="Disordered" evidence="2">
    <location>
        <begin position="355"/>
        <end position="378"/>
    </location>
</feature>
<protein>
    <submittedName>
        <fullName evidence="3">Uncharacterized protein</fullName>
    </submittedName>
</protein>
<keyword evidence="4" id="KW-1185">Reference proteome</keyword>
<evidence type="ECO:0000313" key="4">
    <source>
        <dbReference type="Proteomes" id="UP000053676"/>
    </source>
</evidence>
<dbReference type="Proteomes" id="UP000053676">
    <property type="component" value="Unassembled WGS sequence"/>
</dbReference>
<dbReference type="EMBL" id="KI659521">
    <property type="protein sequence ID" value="ETN79359.1"/>
    <property type="molecule type" value="Genomic_DNA"/>
</dbReference>
<sequence length="378" mass="44890">MGFPKGSDFKDWRDRELESIKSTMELYGLQFEEGTGRQEHMSIPVYKEVMTQKAENERQKEENEVGRERIQEKEKFLDRSYMRYQEDRKKLNEKEDRLKDLCNRVDLMKDWNTLVYRENEPFRSDAILKEFEDCKVERKISRFRSDTEIVYEIPEPRFRGHADRTGNRLHKAEKIAEESRTMIRTGSLDNAYALRQQLQRTQNALIDEQMRQREEEENWKSKIGSLQAQIRALSAENQSLKANTPDIEKIRSEAFKSGVREGLDQVKGQMAGSKRRIEELKEENNALKSALKKVVKYIAKKVPQVLSDMYESFQQRFAVTRSEAGYLSRAKESAEMEIEQETREANKNWMHDRLYRPSDFGRMPDRSDRSKEYDEYSL</sequence>
<evidence type="ECO:0000256" key="1">
    <source>
        <dbReference type="SAM" id="Coils"/>
    </source>
</evidence>
<gene>
    <name evidence="3" type="ORF">NECAME_18136</name>
</gene>
<evidence type="ECO:0000313" key="3">
    <source>
        <dbReference type="EMBL" id="ETN79359.1"/>
    </source>
</evidence>
<feature type="coiled-coil region" evidence="1">
    <location>
        <begin position="51"/>
        <end position="104"/>
    </location>
</feature>
<dbReference type="KEGG" id="nai:NECAME_18136"/>
<evidence type="ECO:0000256" key="2">
    <source>
        <dbReference type="SAM" id="MobiDB-lite"/>
    </source>
</evidence>
<reference evidence="4" key="1">
    <citation type="journal article" date="2014" name="Nat. Genet.">
        <title>Genome of the human hookworm Necator americanus.</title>
        <authorList>
            <person name="Tang Y.T."/>
            <person name="Gao X."/>
            <person name="Rosa B.A."/>
            <person name="Abubucker S."/>
            <person name="Hallsworth-Pepin K."/>
            <person name="Martin J."/>
            <person name="Tyagi R."/>
            <person name="Heizer E."/>
            <person name="Zhang X."/>
            <person name="Bhonagiri-Palsikar V."/>
            <person name="Minx P."/>
            <person name="Warren W.C."/>
            <person name="Wang Q."/>
            <person name="Zhan B."/>
            <person name="Hotez P.J."/>
            <person name="Sternberg P.W."/>
            <person name="Dougall A."/>
            <person name="Gaze S.T."/>
            <person name="Mulvenna J."/>
            <person name="Sotillo J."/>
            <person name="Ranganathan S."/>
            <person name="Rabelo E.M."/>
            <person name="Wilson R.K."/>
            <person name="Felgner P.L."/>
            <person name="Bethony J."/>
            <person name="Hawdon J.M."/>
            <person name="Gasser R.B."/>
            <person name="Loukas A."/>
            <person name="Mitreva M."/>
        </authorList>
    </citation>
    <scope>NUCLEOTIDE SEQUENCE [LARGE SCALE GENOMIC DNA]</scope>
</reference>
<dbReference type="AlphaFoldDB" id="W2TCN6"/>
<organism evidence="3 4">
    <name type="scientific">Necator americanus</name>
    <name type="common">Human hookworm</name>
    <dbReference type="NCBI Taxonomy" id="51031"/>
    <lineage>
        <taxon>Eukaryota</taxon>
        <taxon>Metazoa</taxon>
        <taxon>Ecdysozoa</taxon>
        <taxon>Nematoda</taxon>
        <taxon>Chromadorea</taxon>
        <taxon>Rhabditida</taxon>
        <taxon>Rhabditina</taxon>
        <taxon>Rhabditomorpha</taxon>
        <taxon>Strongyloidea</taxon>
        <taxon>Ancylostomatidae</taxon>
        <taxon>Bunostominae</taxon>
        <taxon>Necator</taxon>
    </lineage>
</organism>
<feature type="compositionally biased region" description="Basic and acidic residues" evidence="2">
    <location>
        <begin position="362"/>
        <end position="378"/>
    </location>
</feature>
<keyword evidence="1" id="KW-0175">Coiled coil</keyword>
<feature type="coiled-coil region" evidence="1">
    <location>
        <begin position="198"/>
        <end position="300"/>
    </location>
</feature>
<accession>W2TCN6</accession>
<name>W2TCN6_NECAM</name>
<proteinExistence type="predicted"/>